<evidence type="ECO:0000313" key="8">
    <source>
        <dbReference type="Proteomes" id="UP000521943"/>
    </source>
</evidence>
<proteinExistence type="predicted"/>
<evidence type="ECO:0000256" key="4">
    <source>
        <dbReference type="ARBA" id="ARBA00022833"/>
    </source>
</evidence>
<dbReference type="Gene3D" id="3.30.160.60">
    <property type="entry name" value="Classic Zinc Finger"/>
    <property type="match status" value="2"/>
</dbReference>
<evidence type="ECO:0000256" key="2">
    <source>
        <dbReference type="ARBA" id="ARBA00022737"/>
    </source>
</evidence>
<evidence type="ECO:0000259" key="6">
    <source>
        <dbReference type="PROSITE" id="PS50157"/>
    </source>
</evidence>
<keyword evidence="2" id="KW-0677">Repeat</keyword>
<dbReference type="PROSITE" id="PS50157">
    <property type="entry name" value="ZINC_FINGER_C2H2_2"/>
    <property type="match status" value="1"/>
</dbReference>
<gene>
    <name evidence="7" type="ORF">DFP72DRAFT_899665</name>
</gene>
<dbReference type="GO" id="GO:0008270">
    <property type="term" value="F:zinc ion binding"/>
    <property type="evidence" value="ECO:0007669"/>
    <property type="project" value="UniProtKB-KW"/>
</dbReference>
<dbReference type="EMBL" id="JACGCI010000035">
    <property type="protein sequence ID" value="KAF6754203.1"/>
    <property type="molecule type" value="Genomic_DNA"/>
</dbReference>
<comment type="caution">
    <text evidence="7">The sequence shown here is derived from an EMBL/GenBank/DDBJ whole genome shotgun (WGS) entry which is preliminary data.</text>
</comment>
<reference evidence="7 8" key="1">
    <citation type="submission" date="2020-07" db="EMBL/GenBank/DDBJ databases">
        <title>Comparative genomics of pyrophilous fungi reveals a link between fire events and developmental genes.</title>
        <authorList>
            <consortium name="DOE Joint Genome Institute"/>
            <person name="Steindorff A.S."/>
            <person name="Carver A."/>
            <person name="Calhoun S."/>
            <person name="Stillman K."/>
            <person name="Liu H."/>
            <person name="Lipzen A."/>
            <person name="Pangilinan J."/>
            <person name="Labutti K."/>
            <person name="Bruns T.D."/>
            <person name="Grigoriev I.V."/>
        </authorList>
    </citation>
    <scope>NUCLEOTIDE SEQUENCE [LARGE SCALE GENOMIC DNA]</scope>
    <source>
        <strain evidence="7 8">CBS 144469</strain>
    </source>
</reference>
<dbReference type="PROSITE" id="PS00028">
    <property type="entry name" value="ZINC_FINGER_C2H2_1"/>
    <property type="match status" value="2"/>
</dbReference>
<dbReference type="SMART" id="SM00355">
    <property type="entry name" value="ZnF_C2H2"/>
    <property type="match status" value="8"/>
</dbReference>
<dbReference type="Proteomes" id="UP000521943">
    <property type="component" value="Unassembled WGS sequence"/>
</dbReference>
<dbReference type="OrthoDB" id="6077919at2759"/>
<accession>A0A8H6M3H0</accession>
<dbReference type="Pfam" id="PF12171">
    <property type="entry name" value="zf-C2H2_jaz"/>
    <property type="match status" value="1"/>
</dbReference>
<dbReference type="SUPFAM" id="SSF57667">
    <property type="entry name" value="beta-beta-alpha zinc fingers"/>
    <property type="match status" value="1"/>
</dbReference>
<dbReference type="AlphaFoldDB" id="A0A8H6M3H0"/>
<organism evidence="7 8">
    <name type="scientific">Ephemerocybe angulata</name>
    <dbReference type="NCBI Taxonomy" id="980116"/>
    <lineage>
        <taxon>Eukaryota</taxon>
        <taxon>Fungi</taxon>
        <taxon>Dikarya</taxon>
        <taxon>Basidiomycota</taxon>
        <taxon>Agaricomycotina</taxon>
        <taxon>Agaricomycetes</taxon>
        <taxon>Agaricomycetidae</taxon>
        <taxon>Agaricales</taxon>
        <taxon>Agaricineae</taxon>
        <taxon>Psathyrellaceae</taxon>
        <taxon>Ephemerocybe</taxon>
    </lineage>
</organism>
<dbReference type="PANTHER" id="PTHR24379:SF127">
    <property type="entry name" value="BLOODY FINGERS-RELATED"/>
    <property type="match status" value="1"/>
</dbReference>
<dbReference type="InterPro" id="IPR022755">
    <property type="entry name" value="Znf_C2H2_jaz"/>
</dbReference>
<name>A0A8H6M3H0_9AGAR</name>
<evidence type="ECO:0000256" key="1">
    <source>
        <dbReference type="ARBA" id="ARBA00022723"/>
    </source>
</evidence>
<dbReference type="PANTHER" id="PTHR24379">
    <property type="entry name" value="KRAB AND ZINC FINGER DOMAIN-CONTAINING"/>
    <property type="match status" value="1"/>
</dbReference>
<dbReference type="GO" id="GO:0000977">
    <property type="term" value="F:RNA polymerase II transcription regulatory region sequence-specific DNA binding"/>
    <property type="evidence" value="ECO:0007669"/>
    <property type="project" value="TreeGrafter"/>
</dbReference>
<protein>
    <recommendedName>
        <fullName evidence="6">C2H2-type domain-containing protein</fullName>
    </recommendedName>
</protein>
<feature type="domain" description="C2H2-type" evidence="6">
    <location>
        <begin position="106"/>
        <end position="135"/>
    </location>
</feature>
<evidence type="ECO:0000313" key="7">
    <source>
        <dbReference type="EMBL" id="KAF6754203.1"/>
    </source>
</evidence>
<dbReference type="GO" id="GO:0000981">
    <property type="term" value="F:DNA-binding transcription factor activity, RNA polymerase II-specific"/>
    <property type="evidence" value="ECO:0007669"/>
    <property type="project" value="TreeGrafter"/>
</dbReference>
<dbReference type="Pfam" id="PF12874">
    <property type="entry name" value="zf-met"/>
    <property type="match status" value="2"/>
</dbReference>
<keyword evidence="3 5" id="KW-0863">Zinc-finger</keyword>
<evidence type="ECO:0000256" key="3">
    <source>
        <dbReference type="ARBA" id="ARBA00022771"/>
    </source>
</evidence>
<dbReference type="InterPro" id="IPR013087">
    <property type="entry name" value="Znf_C2H2_type"/>
</dbReference>
<keyword evidence="1" id="KW-0479">Metal-binding</keyword>
<keyword evidence="8" id="KW-1185">Reference proteome</keyword>
<dbReference type="GO" id="GO:0005634">
    <property type="term" value="C:nucleus"/>
    <property type="evidence" value="ECO:0007669"/>
    <property type="project" value="TreeGrafter"/>
</dbReference>
<dbReference type="InterPro" id="IPR036236">
    <property type="entry name" value="Znf_C2H2_sf"/>
</dbReference>
<keyword evidence="4" id="KW-0862">Zinc</keyword>
<sequence length="294" mass="33713">MPYCHDCQEDFWHQYQYEDHLHDSYVHNWCEGCNIDFNSPLALKEHWVQSPRHSYCQRCHEFFDSQNELEDHYDAQHSWCSTCNVIFKNDNGLHEHRRQSPAHSASYCVPCRRLFQNPNNLRSHMNSSIHRSKDIYCPGHNCSASFVSQSALILHLEGGRCSSGINRALVNKAVREKDVNNLITDPSRMIAGPGGSRTEVTYCATSAAWNGSAYECYLCHGTYRSLTALNQHLASPRHQDKFYVCPLNTCRERFNTLSGLCQHIESERCGVLKFGPVRQALDGFVSGMKTIRAY</sequence>
<evidence type="ECO:0000256" key="5">
    <source>
        <dbReference type="PROSITE-ProRule" id="PRU00042"/>
    </source>
</evidence>